<feature type="domain" description="RNase H type-1" evidence="1">
    <location>
        <begin position="102"/>
        <end position="153"/>
    </location>
</feature>
<dbReference type="GO" id="GO:0004523">
    <property type="term" value="F:RNA-DNA hybrid ribonuclease activity"/>
    <property type="evidence" value="ECO:0007669"/>
    <property type="project" value="InterPro"/>
</dbReference>
<dbReference type="PROSITE" id="PS50879">
    <property type="entry name" value="RNASE_H_1"/>
    <property type="match status" value="1"/>
</dbReference>
<dbReference type="Gene3D" id="3.30.420.10">
    <property type="entry name" value="Ribonuclease H-like superfamily/Ribonuclease H"/>
    <property type="match status" value="1"/>
</dbReference>
<keyword evidence="3" id="KW-1185">Reference proteome</keyword>
<protein>
    <recommendedName>
        <fullName evidence="1">RNase H type-1 domain-containing protein</fullName>
    </recommendedName>
</protein>
<proteinExistence type="predicted"/>
<reference evidence="2 3" key="1">
    <citation type="submission" date="2020-10" db="EMBL/GenBank/DDBJ databases">
        <title>The Coptis chinensis genome and diversification of protoberbering-type alkaloids.</title>
        <authorList>
            <person name="Wang B."/>
            <person name="Shu S."/>
            <person name="Song C."/>
            <person name="Liu Y."/>
        </authorList>
    </citation>
    <scope>NUCLEOTIDE SEQUENCE [LARGE SCALE GENOMIC DNA]</scope>
    <source>
        <strain evidence="2">HL-2020</strain>
        <tissue evidence="2">Leaf</tissue>
    </source>
</reference>
<dbReference type="GO" id="GO:0003676">
    <property type="term" value="F:nucleic acid binding"/>
    <property type="evidence" value="ECO:0007669"/>
    <property type="project" value="InterPro"/>
</dbReference>
<dbReference type="OrthoDB" id="1938131at2759"/>
<dbReference type="SUPFAM" id="SSF53098">
    <property type="entry name" value="Ribonuclease H-like"/>
    <property type="match status" value="1"/>
</dbReference>
<dbReference type="InterPro" id="IPR002156">
    <property type="entry name" value="RNaseH_domain"/>
</dbReference>
<evidence type="ECO:0000259" key="1">
    <source>
        <dbReference type="PROSITE" id="PS50879"/>
    </source>
</evidence>
<accession>A0A835LTH4</accession>
<evidence type="ECO:0000313" key="3">
    <source>
        <dbReference type="Proteomes" id="UP000631114"/>
    </source>
</evidence>
<dbReference type="InterPro" id="IPR012337">
    <property type="entry name" value="RNaseH-like_sf"/>
</dbReference>
<name>A0A835LTH4_9MAGN</name>
<gene>
    <name evidence="2" type="ORF">IFM89_030268</name>
</gene>
<dbReference type="AlphaFoldDB" id="A0A835LTH4"/>
<organism evidence="2 3">
    <name type="scientific">Coptis chinensis</name>
    <dbReference type="NCBI Taxonomy" id="261450"/>
    <lineage>
        <taxon>Eukaryota</taxon>
        <taxon>Viridiplantae</taxon>
        <taxon>Streptophyta</taxon>
        <taxon>Embryophyta</taxon>
        <taxon>Tracheophyta</taxon>
        <taxon>Spermatophyta</taxon>
        <taxon>Magnoliopsida</taxon>
        <taxon>Ranunculales</taxon>
        <taxon>Ranunculaceae</taxon>
        <taxon>Coptidoideae</taxon>
        <taxon>Coptis</taxon>
    </lineage>
</organism>
<dbReference type="InterPro" id="IPR036397">
    <property type="entry name" value="RNaseH_sf"/>
</dbReference>
<sequence>MGSALMHLNTTSSLLKHMWNASIVTGKVIMWKHRNKVCFKEEIVSLRNCQRFVHTQVPHASQTSKGYIWGNNYDKEVIKNWGGSGHLGRALKIHECEWLAPAVGIIKINPDGAARGNPGIARLGAIFRDNNGVILMVLSKGLAVTTSYMAECS</sequence>
<comment type="caution">
    <text evidence="2">The sequence shown here is derived from an EMBL/GenBank/DDBJ whole genome shotgun (WGS) entry which is preliminary data.</text>
</comment>
<dbReference type="EMBL" id="JADFTS010000005">
    <property type="protein sequence ID" value="KAF9606970.1"/>
    <property type="molecule type" value="Genomic_DNA"/>
</dbReference>
<dbReference type="Proteomes" id="UP000631114">
    <property type="component" value="Unassembled WGS sequence"/>
</dbReference>
<evidence type="ECO:0000313" key="2">
    <source>
        <dbReference type="EMBL" id="KAF9606970.1"/>
    </source>
</evidence>